<gene>
    <name evidence="1" type="ORF">C8F04DRAFT_1149198</name>
</gene>
<comment type="caution">
    <text evidence="1">The sequence shown here is derived from an EMBL/GenBank/DDBJ whole genome shotgun (WGS) entry which is preliminary data.</text>
</comment>
<evidence type="ECO:0000313" key="2">
    <source>
        <dbReference type="Proteomes" id="UP001218188"/>
    </source>
</evidence>
<keyword evidence="2" id="KW-1185">Reference proteome</keyword>
<dbReference type="SUPFAM" id="SSF52540">
    <property type="entry name" value="P-loop containing nucleoside triphosphate hydrolases"/>
    <property type="match status" value="1"/>
</dbReference>
<protein>
    <recommendedName>
        <fullName evidence="3">G domain-containing protein</fullName>
    </recommendedName>
</protein>
<dbReference type="AlphaFoldDB" id="A0AAD6S4U0"/>
<accession>A0AAD6S4U0</accession>
<dbReference type="Proteomes" id="UP001218188">
    <property type="component" value="Unassembled WGS sequence"/>
</dbReference>
<reference evidence="1" key="1">
    <citation type="submission" date="2023-03" db="EMBL/GenBank/DDBJ databases">
        <title>Massive genome expansion in bonnet fungi (Mycena s.s.) driven by repeated elements and novel gene families across ecological guilds.</title>
        <authorList>
            <consortium name="Lawrence Berkeley National Laboratory"/>
            <person name="Harder C.B."/>
            <person name="Miyauchi S."/>
            <person name="Viragh M."/>
            <person name="Kuo A."/>
            <person name="Thoen E."/>
            <person name="Andreopoulos B."/>
            <person name="Lu D."/>
            <person name="Skrede I."/>
            <person name="Drula E."/>
            <person name="Henrissat B."/>
            <person name="Morin E."/>
            <person name="Kohler A."/>
            <person name="Barry K."/>
            <person name="LaButti K."/>
            <person name="Morin E."/>
            <person name="Salamov A."/>
            <person name="Lipzen A."/>
            <person name="Mereny Z."/>
            <person name="Hegedus B."/>
            <person name="Baldrian P."/>
            <person name="Stursova M."/>
            <person name="Weitz H."/>
            <person name="Taylor A."/>
            <person name="Grigoriev I.V."/>
            <person name="Nagy L.G."/>
            <person name="Martin F."/>
            <person name="Kauserud H."/>
        </authorList>
    </citation>
    <scope>NUCLEOTIDE SEQUENCE</scope>
    <source>
        <strain evidence="1">CBHHK200</strain>
    </source>
</reference>
<evidence type="ECO:0000313" key="1">
    <source>
        <dbReference type="EMBL" id="KAJ7018972.1"/>
    </source>
</evidence>
<dbReference type="Gene3D" id="3.40.50.300">
    <property type="entry name" value="P-loop containing nucleotide triphosphate hydrolases"/>
    <property type="match status" value="1"/>
</dbReference>
<dbReference type="InterPro" id="IPR027417">
    <property type="entry name" value="P-loop_NTPase"/>
</dbReference>
<organism evidence="1 2">
    <name type="scientific">Mycena alexandri</name>
    <dbReference type="NCBI Taxonomy" id="1745969"/>
    <lineage>
        <taxon>Eukaryota</taxon>
        <taxon>Fungi</taxon>
        <taxon>Dikarya</taxon>
        <taxon>Basidiomycota</taxon>
        <taxon>Agaricomycotina</taxon>
        <taxon>Agaricomycetes</taxon>
        <taxon>Agaricomycetidae</taxon>
        <taxon>Agaricales</taxon>
        <taxon>Marasmiineae</taxon>
        <taxon>Mycenaceae</taxon>
        <taxon>Mycena</taxon>
    </lineage>
</organism>
<dbReference type="EMBL" id="JARJCM010000312">
    <property type="protein sequence ID" value="KAJ7018972.1"/>
    <property type="molecule type" value="Genomic_DNA"/>
</dbReference>
<name>A0AAD6S4U0_9AGAR</name>
<evidence type="ECO:0008006" key="3">
    <source>
        <dbReference type="Google" id="ProtNLM"/>
    </source>
</evidence>
<proteinExistence type="predicted"/>
<sequence>MSSSTEISPKDDLSFWNIRGLAFRILILGRANAGKTTILERLTGDAMEKAKICRDGEVLQDQIVRGQSDRGLHNVEDEIYFSSKPGFVFHDSRGVEAGSTEELSIVQQFVEHHTSTHKLKEQLHAIWMCLPLDESRELFEGEKAFLHWKKGGAVSVVIFTKHDGAVQKETTRIIDKILEGSQEHTVTRAIRKDARQRAEVEVTNRVNFLEQQLRGLSIPNSSIAFLTTGGMEERTLKTDQACQQLMDLTEHSLTGPTLKTLLAVVWGRNLSRCRYWGLYWVLMENHGKTKLGSGMPSTHALIQKVVEIVMVTANWIILCCQLIFLPPTCPLLLASVVSSRCECYIVRCLHLSALNSCCLPL</sequence>